<dbReference type="InParanoid" id="A0A6I8UVB0"/>
<keyword evidence="1" id="KW-0802">TPR repeat</keyword>
<dbReference type="Proteomes" id="UP000001819">
    <property type="component" value="Chromosome 3"/>
</dbReference>
<evidence type="ECO:0000313" key="3">
    <source>
        <dbReference type="Proteomes" id="UP000001819"/>
    </source>
</evidence>
<keyword evidence="3" id="KW-1185">Reference proteome</keyword>
<reference evidence="4" key="2">
    <citation type="submission" date="2025-08" db="UniProtKB">
        <authorList>
            <consortium name="RefSeq"/>
        </authorList>
    </citation>
    <scope>IDENTIFICATION</scope>
    <source>
        <strain evidence="4">MV-25-SWS-2005</strain>
        <tissue evidence="4">Whole body</tissue>
    </source>
</reference>
<dbReference type="PANTHER" id="PTHR21391:SF0">
    <property type="entry name" value="AT04489P-RELATED"/>
    <property type="match status" value="1"/>
</dbReference>
<dbReference type="InterPro" id="IPR019734">
    <property type="entry name" value="TPR_rpt"/>
</dbReference>
<protein>
    <recommendedName>
        <fullName evidence="5">Tetratricopeptide repeat protein 25</fullName>
    </recommendedName>
</protein>
<dbReference type="PROSITE" id="PS50005">
    <property type="entry name" value="TPR"/>
    <property type="match status" value="1"/>
</dbReference>
<evidence type="ECO:0000256" key="2">
    <source>
        <dbReference type="SAM" id="MobiDB-lite"/>
    </source>
</evidence>
<dbReference type="SUPFAM" id="SSF48452">
    <property type="entry name" value="TPR-like"/>
    <property type="match status" value="1"/>
</dbReference>
<evidence type="ECO:0000256" key="1">
    <source>
        <dbReference type="PROSITE-ProRule" id="PRU00339"/>
    </source>
</evidence>
<dbReference type="AlphaFoldDB" id="A0A6I8UVB0"/>
<dbReference type="KEGG" id="dpo:4804955"/>
<feature type="compositionally biased region" description="Polar residues" evidence="2">
    <location>
        <begin position="552"/>
        <end position="572"/>
    </location>
</feature>
<sequence length="579" mass="67757">MASIVGAPPTGVGEAVQPWQKFDWPEEIEQHIYKDWGIYYSRRRRENIAMHYFNKALVLDPKDHMTMYKRCQSKRKAAQTQGALLDSREAARMARATSGEKSYINLEICDAQYELNHFENSLAELHNNVRHFKGNKTKSFERRLVMVDEVINDCMGEAMTAFFSKHQKTVEIVHDLMKANEKVDKRPLWKVLREQEKCDVLSIPEVEVLLLSPLEIARRKRAFNIFYQTYLNESWIDMVFMKKMINNPVLLLSQCKDSFHFLDKLTVKQYDIVRTFMKMLQSRSPLYYGNYMKYRNKKLSDKYREAFLYRVQYQTYRTMNAALKRVRVLRKAKKIKALTKFVEEVMGEYVVKKTHRVMCWKFEFLNEMYNTLGLALAEQLMPPKKFNAATTSLLKLLHLPTDKVKEFVSFVFGDRNTHPEPDAYDPAAARAKKLLARLEHRMIFAKYSIEKCYLLHQISQCHLDQGRHSECAFVGRKGMKESANCNSHLWKFLNVVQIVKANAVVHKLEQTRDALADALPIAQALKSRELVSFVEICMACNQEEFVTKKNTVTLSRRPSKADSSNRSNNSFKMDSKDRY</sequence>
<dbReference type="InterPro" id="IPR011990">
    <property type="entry name" value="TPR-like_helical_dom_sf"/>
</dbReference>
<feature type="repeat" description="TPR" evidence="1">
    <location>
        <begin position="30"/>
        <end position="63"/>
    </location>
</feature>
<accession>A0A6I8UVB0</accession>
<reference evidence="3" key="1">
    <citation type="submission" date="2024-06" db="UniProtKB">
        <authorList>
            <consortium name="RefSeq"/>
        </authorList>
    </citation>
    <scope>NUCLEOTIDE SEQUENCE [LARGE SCALE GENOMIC DNA]</scope>
    <source>
        <strain evidence="3">MV2-25</strain>
    </source>
</reference>
<evidence type="ECO:0000313" key="4">
    <source>
        <dbReference type="RefSeq" id="XP_001361435.3"/>
    </source>
</evidence>
<dbReference type="RefSeq" id="XP_001361435.3">
    <property type="nucleotide sequence ID" value="XM_001361398.4"/>
</dbReference>
<dbReference type="Gene3D" id="1.25.40.10">
    <property type="entry name" value="Tetratricopeptide repeat domain"/>
    <property type="match status" value="1"/>
</dbReference>
<evidence type="ECO:0008006" key="5">
    <source>
        <dbReference type="Google" id="ProtNLM"/>
    </source>
</evidence>
<organism evidence="3 4">
    <name type="scientific">Drosophila pseudoobscura pseudoobscura</name>
    <name type="common">Fruit fly</name>
    <dbReference type="NCBI Taxonomy" id="46245"/>
    <lineage>
        <taxon>Eukaryota</taxon>
        <taxon>Metazoa</taxon>
        <taxon>Ecdysozoa</taxon>
        <taxon>Arthropoda</taxon>
        <taxon>Hexapoda</taxon>
        <taxon>Insecta</taxon>
        <taxon>Pterygota</taxon>
        <taxon>Neoptera</taxon>
        <taxon>Endopterygota</taxon>
        <taxon>Diptera</taxon>
        <taxon>Brachycera</taxon>
        <taxon>Muscomorpha</taxon>
        <taxon>Ephydroidea</taxon>
        <taxon>Drosophilidae</taxon>
        <taxon>Drosophila</taxon>
        <taxon>Sophophora</taxon>
    </lineage>
</organism>
<dbReference type="PANTHER" id="PTHR21391">
    <property type="entry name" value="AT04489P-RELATED"/>
    <property type="match status" value="1"/>
</dbReference>
<gene>
    <name evidence="4" type="primary">LOC4804955</name>
</gene>
<name>A0A6I8UVB0_DROPS</name>
<feature type="region of interest" description="Disordered" evidence="2">
    <location>
        <begin position="552"/>
        <end position="579"/>
    </location>
</feature>
<proteinExistence type="predicted"/>